<feature type="chain" id="PRO_5003084034" evidence="7">
    <location>
        <begin position="27"/>
        <end position="425"/>
    </location>
</feature>
<dbReference type="RefSeq" id="WP_014263168.1">
    <property type="nucleotide sequence ID" value="NC_016630.1"/>
</dbReference>
<evidence type="ECO:0000256" key="6">
    <source>
        <dbReference type="SAM" id="Phobius"/>
    </source>
</evidence>
<accession>D6GT38</accession>
<dbReference type="EMBL" id="CP002390">
    <property type="protein sequence ID" value="EFE28023.2"/>
    <property type="molecule type" value="Genomic_DNA"/>
</dbReference>
<dbReference type="Proteomes" id="UP000007468">
    <property type="component" value="Chromosome"/>
</dbReference>
<proteinExistence type="inferred from homology"/>
<evidence type="ECO:0000256" key="2">
    <source>
        <dbReference type="ARBA" id="ARBA00008333"/>
    </source>
</evidence>
<dbReference type="eggNOG" id="COG0672">
    <property type="taxonomic scope" value="Bacteria"/>
</dbReference>
<feature type="signal peptide" evidence="7">
    <location>
        <begin position="1"/>
        <end position="26"/>
    </location>
</feature>
<evidence type="ECO:0000313" key="8">
    <source>
        <dbReference type="EMBL" id="EFE28023.2"/>
    </source>
</evidence>
<feature type="transmembrane region" description="Helical" evidence="6">
    <location>
        <begin position="304"/>
        <end position="324"/>
    </location>
</feature>
<dbReference type="Pfam" id="PF03239">
    <property type="entry name" value="FTR1"/>
    <property type="match status" value="1"/>
</dbReference>
<dbReference type="PANTHER" id="PTHR31632">
    <property type="entry name" value="IRON TRANSPORTER FTH1"/>
    <property type="match status" value="1"/>
</dbReference>
<feature type="transmembrane region" description="Helical" evidence="6">
    <location>
        <begin position="336"/>
        <end position="357"/>
    </location>
</feature>
<dbReference type="PATRIC" id="fig|546269.5.peg.1728"/>
<dbReference type="AlphaFoldDB" id="D6GT38"/>
<evidence type="ECO:0000256" key="3">
    <source>
        <dbReference type="ARBA" id="ARBA00022692"/>
    </source>
</evidence>
<dbReference type="PROSITE" id="PS51257">
    <property type="entry name" value="PROKAR_LIPOPROTEIN"/>
    <property type="match status" value="1"/>
</dbReference>
<evidence type="ECO:0000313" key="9">
    <source>
        <dbReference type="Proteomes" id="UP000007468"/>
    </source>
</evidence>
<sequence>MKTRKRFFAVISVFLILSCFATSIFAEEKYKDWTDVSNAMEEVLNEAIEIYQKGGETASEDAYNQIDIAYFKYYEKLGFEKIVMGTISGKRGTDVENQFYLSKKAARMGVEPAEFQKDVEKLIEMLHEDAKTLDSMRGESDGGEASGWGTFVSVFVLTMREGLEAILVVAAIAAYLVKTNNQKYLKSVYGGAVFGVVFSIILAVIFNVIATKLGDAQSGIQQEIFEGIAMFVAVAVLFYVSNWMLSKSEVEVWNQYIQDKVDTSLTKGNMWALAFSSFIAVAREGAELIIFFQGMRSNIANNPSFMWGGLAVSVVVLAVIYFAITKLSIRLKLKPFFTFTSALMFIMCISFTGKGVYELQEAGVIGRTVIKGMNGFTLDLLGIYDRLETLLPQLILIVITVITVAIQLKRDRKIKAELEQQAQKK</sequence>
<dbReference type="STRING" id="546269.HMPREF0389_01276"/>
<dbReference type="KEGG" id="faa:HMPREF0389_01276"/>
<evidence type="ECO:0000256" key="5">
    <source>
        <dbReference type="ARBA" id="ARBA00023136"/>
    </source>
</evidence>
<comment type="subcellular location">
    <subcellularLocation>
        <location evidence="1">Membrane</location>
        <topology evidence="1">Multi-pass membrane protein</topology>
    </subcellularLocation>
</comment>
<organism evidence="8 9">
    <name type="scientific">Filifactor alocis (strain ATCC 35896 / CCUG 47790 / D40 B5)</name>
    <name type="common">Fusobacterium alocis</name>
    <dbReference type="NCBI Taxonomy" id="546269"/>
    <lineage>
        <taxon>Bacteria</taxon>
        <taxon>Bacillati</taxon>
        <taxon>Bacillota</taxon>
        <taxon>Clostridia</taxon>
        <taxon>Peptostreptococcales</taxon>
        <taxon>Filifactoraceae</taxon>
        <taxon>Filifactor</taxon>
    </lineage>
</organism>
<gene>
    <name evidence="8" type="ordered locus">HMPREF0389_01276</name>
</gene>
<dbReference type="HOGENOM" id="CLU_023979_2_0_9"/>
<reference evidence="9" key="1">
    <citation type="submission" date="2010-12" db="EMBL/GenBank/DDBJ databases">
        <title>The genome sequence of Filifactor alocis strain ATCC 35896.</title>
        <authorList>
            <consortium name="The Broad Institute Genome Sequencing Platform"/>
            <person name="Ward D."/>
            <person name="Earl A."/>
            <person name="Feldgarden M."/>
            <person name="Young S.K."/>
            <person name="Gargeya S."/>
            <person name="Zeng Q."/>
            <person name="Alvarado L."/>
            <person name="Berlin A."/>
            <person name="Bochicchio J."/>
            <person name="Chapman S.B."/>
            <person name="Chen Z."/>
            <person name="Freedman E."/>
            <person name="Gellesch M."/>
            <person name="Goldberg J."/>
            <person name="Griggs A."/>
            <person name="Gujja S."/>
            <person name="Heilman E."/>
            <person name="Heiman D."/>
            <person name="Howarth C."/>
            <person name="Mehta T."/>
            <person name="Neiman D."/>
            <person name="Pearson M."/>
            <person name="Roberts A."/>
            <person name="Saif S."/>
            <person name="Shea T."/>
            <person name="Shenoy N."/>
            <person name="Sisk P."/>
            <person name="Stolte C."/>
            <person name="Sykes S."/>
            <person name="White J."/>
            <person name="Yandava C."/>
            <person name="Izard J."/>
            <person name="Blanton J.M."/>
            <person name="Baranova O.V."/>
            <person name="Tanner A.C."/>
            <person name="Dewhirst F.E."/>
            <person name="Haas B."/>
            <person name="Nusbaum C."/>
            <person name="Birren B."/>
        </authorList>
    </citation>
    <scope>NUCLEOTIDE SEQUENCE [LARGE SCALE GENOMIC DNA]</scope>
    <source>
        <strain evidence="9">ATCC 35896 / D40 B5</strain>
    </source>
</reference>
<keyword evidence="7" id="KW-0732">Signal</keyword>
<dbReference type="OrthoDB" id="8215804at2"/>
<keyword evidence="3 6" id="KW-0812">Transmembrane</keyword>
<dbReference type="GO" id="GO:0015093">
    <property type="term" value="F:ferrous iron transmembrane transporter activity"/>
    <property type="evidence" value="ECO:0007669"/>
    <property type="project" value="TreeGrafter"/>
</dbReference>
<dbReference type="PANTHER" id="PTHR31632:SF2">
    <property type="entry name" value="PLASMA MEMBRANE IRON PERMEASE"/>
    <property type="match status" value="1"/>
</dbReference>
<feature type="transmembrane region" description="Helical" evidence="6">
    <location>
        <begin position="224"/>
        <end position="245"/>
    </location>
</feature>
<feature type="transmembrane region" description="Helical" evidence="6">
    <location>
        <begin position="188"/>
        <end position="209"/>
    </location>
</feature>
<feature type="transmembrane region" description="Helical" evidence="6">
    <location>
        <begin position="151"/>
        <end position="176"/>
    </location>
</feature>
<feature type="transmembrane region" description="Helical" evidence="6">
    <location>
        <begin position="270"/>
        <end position="292"/>
    </location>
</feature>
<dbReference type="InterPro" id="IPR004923">
    <property type="entry name" value="FTR1/Fip1/EfeU"/>
</dbReference>
<feature type="transmembrane region" description="Helical" evidence="6">
    <location>
        <begin position="390"/>
        <end position="408"/>
    </location>
</feature>
<protein>
    <submittedName>
        <fullName evidence="8">Iron permease FTR1 family</fullName>
    </submittedName>
</protein>
<keyword evidence="4 6" id="KW-1133">Transmembrane helix</keyword>
<keyword evidence="9" id="KW-1185">Reference proteome</keyword>
<evidence type="ECO:0000256" key="4">
    <source>
        <dbReference type="ARBA" id="ARBA00022989"/>
    </source>
</evidence>
<evidence type="ECO:0000256" key="7">
    <source>
        <dbReference type="SAM" id="SignalP"/>
    </source>
</evidence>
<name>D6GT38_FILAD</name>
<keyword evidence="5 6" id="KW-0472">Membrane</keyword>
<dbReference type="GO" id="GO:0033573">
    <property type="term" value="C:high-affinity iron permease complex"/>
    <property type="evidence" value="ECO:0007669"/>
    <property type="project" value="InterPro"/>
</dbReference>
<comment type="similarity">
    <text evidence="2">Belongs to the oxidase-dependent Fe transporter (OFeT) (TC 9.A.10.1) family.</text>
</comment>
<evidence type="ECO:0000256" key="1">
    <source>
        <dbReference type="ARBA" id="ARBA00004141"/>
    </source>
</evidence>